<accession>A0A8H3E6U9</accession>
<sequence length="216" mass="23631">MASPATMSIGFPSTSVLPLRTRTPSLQNQYVIMTQPSRHFGMIIATPSETQGGVTSNTMANRIRGGFVWSINLCCCRPEPRNEERKHLSPPSRTRSLPKETPGIAHEEQPPKITGDNPPPIASTLERGDQDNQVPTGGSTDNSNGPQPESKKLEEQEVTMQDNPHIKQEADGDNGAELPPEILVTERPAAMENGDRAETQEEEEVQKVEAPETETN</sequence>
<feature type="region of interest" description="Disordered" evidence="1">
    <location>
        <begin position="81"/>
        <end position="216"/>
    </location>
</feature>
<evidence type="ECO:0000313" key="3">
    <source>
        <dbReference type="Proteomes" id="UP000663827"/>
    </source>
</evidence>
<dbReference type="AlphaFoldDB" id="A0A8H3E6U9"/>
<feature type="compositionally biased region" description="Polar residues" evidence="1">
    <location>
        <begin position="131"/>
        <end position="147"/>
    </location>
</feature>
<protein>
    <submittedName>
        <fullName evidence="2">Uncharacterized protein</fullName>
    </submittedName>
</protein>
<organism evidence="2 3">
    <name type="scientific">Rhizoctonia solani</name>
    <dbReference type="NCBI Taxonomy" id="456999"/>
    <lineage>
        <taxon>Eukaryota</taxon>
        <taxon>Fungi</taxon>
        <taxon>Dikarya</taxon>
        <taxon>Basidiomycota</taxon>
        <taxon>Agaricomycotina</taxon>
        <taxon>Agaricomycetes</taxon>
        <taxon>Cantharellales</taxon>
        <taxon>Ceratobasidiaceae</taxon>
        <taxon>Rhizoctonia</taxon>
    </lineage>
</organism>
<name>A0A8H3E6U9_9AGAM</name>
<proteinExistence type="predicted"/>
<gene>
    <name evidence="2" type="ORF">RDB_LOCUS96798</name>
</gene>
<evidence type="ECO:0000313" key="2">
    <source>
        <dbReference type="EMBL" id="CAE7158781.1"/>
    </source>
</evidence>
<evidence type="ECO:0000256" key="1">
    <source>
        <dbReference type="SAM" id="MobiDB-lite"/>
    </source>
</evidence>
<comment type="caution">
    <text evidence="2">The sequence shown here is derived from an EMBL/GenBank/DDBJ whole genome shotgun (WGS) entry which is preliminary data.</text>
</comment>
<dbReference type="Proteomes" id="UP000663827">
    <property type="component" value="Unassembled WGS sequence"/>
</dbReference>
<dbReference type="EMBL" id="CAJNJQ010002023">
    <property type="protein sequence ID" value="CAE7158781.1"/>
    <property type="molecule type" value="Genomic_DNA"/>
</dbReference>
<reference evidence="2" key="1">
    <citation type="submission" date="2021-01" db="EMBL/GenBank/DDBJ databases">
        <authorList>
            <person name="Kaushik A."/>
        </authorList>
    </citation>
    <scope>NUCLEOTIDE SEQUENCE</scope>
    <source>
        <strain evidence="2">AG5</strain>
    </source>
</reference>
<feature type="compositionally biased region" description="Basic and acidic residues" evidence="1">
    <location>
        <begin position="193"/>
        <end position="210"/>
    </location>
</feature>